<evidence type="ECO:0000256" key="2">
    <source>
        <dbReference type="ARBA" id="ARBA00022729"/>
    </source>
</evidence>
<dbReference type="PANTHER" id="PTHR34001">
    <property type="entry name" value="BLL7405 PROTEIN"/>
    <property type="match status" value="1"/>
</dbReference>
<evidence type="ECO:0000256" key="1">
    <source>
        <dbReference type="ARBA" id="ARBA00004442"/>
    </source>
</evidence>
<dbReference type="SUPFAM" id="SSF56925">
    <property type="entry name" value="OMPA-like"/>
    <property type="match status" value="1"/>
</dbReference>
<evidence type="ECO:0000256" key="4">
    <source>
        <dbReference type="ARBA" id="ARBA00023237"/>
    </source>
</evidence>
<dbReference type="PANTHER" id="PTHR34001:SF3">
    <property type="entry name" value="BLL7405 PROTEIN"/>
    <property type="match status" value="1"/>
</dbReference>
<protein>
    <submittedName>
        <fullName evidence="8">Porin family protein</fullName>
    </submittedName>
</protein>
<dbReference type="InterPro" id="IPR011250">
    <property type="entry name" value="OMP/PagP_B-barrel"/>
</dbReference>
<evidence type="ECO:0000259" key="7">
    <source>
        <dbReference type="Pfam" id="PF13505"/>
    </source>
</evidence>
<dbReference type="AlphaFoldDB" id="A0A2D2CV52"/>
<dbReference type="KEGG" id="mtw:CQW49_00630"/>
<gene>
    <name evidence="8" type="ORF">CQW49_00630</name>
</gene>
<name>A0A2D2CV52_METT3</name>
<dbReference type="GO" id="GO:0009279">
    <property type="term" value="C:cell outer membrane"/>
    <property type="evidence" value="ECO:0007669"/>
    <property type="project" value="UniProtKB-SubCell"/>
</dbReference>
<dbReference type="InterPro" id="IPR027385">
    <property type="entry name" value="Beta-barrel_OMP"/>
</dbReference>
<evidence type="ECO:0000256" key="6">
    <source>
        <dbReference type="SAM" id="SignalP"/>
    </source>
</evidence>
<dbReference type="STRING" id="595536.GCA_000178815_00819"/>
<dbReference type="RefSeq" id="WP_003614019.1">
    <property type="nucleotide sequence ID" value="NZ_ADVE02000001.1"/>
</dbReference>
<evidence type="ECO:0000313" key="9">
    <source>
        <dbReference type="Proteomes" id="UP000230709"/>
    </source>
</evidence>
<keyword evidence="2 6" id="KW-0732">Signal</keyword>
<proteinExistence type="inferred from homology"/>
<evidence type="ECO:0000256" key="5">
    <source>
        <dbReference type="ARBA" id="ARBA00038306"/>
    </source>
</evidence>
<keyword evidence="9" id="KW-1185">Reference proteome</keyword>
<sequence length="284" mass="30100">MGRSRALFTAAALIIGATSGAAAADLLPPAPMVAAPPPAADYGGWYLRGDGGVGINQISNLRSTFDPTKVVPAPLFESYSIGDSAFIGTGVGYQFNSWLRADITGEYRTASTYRATQSYTNLWNDLCGGAVGGRCHDLYNAQHRAAVFLANGYVDLGTWYGITPYVGGGVGFAVNFLQNMTDNGPETGGFGSATNRTQTNFAWAAMAGLGYNVTQNLKLEVGYRYLDMGRIKSNVIGCPVDCAGERQSFDLAAHDIRLGFRYALGGPSFAPMMAPAPGPLIRKY</sequence>
<accession>A0A2D2CV52</accession>
<reference evidence="9" key="1">
    <citation type="submission" date="2017-10" db="EMBL/GenBank/DDBJ databases">
        <title>Completed PacBio SMRT sequence of Methylosinus trichosporium OB3b reveals presence of a third large plasmid.</title>
        <authorList>
            <person name="Charles T.C."/>
            <person name="Lynch M.D.J."/>
            <person name="Heil J.R."/>
            <person name="Cheng J."/>
        </authorList>
    </citation>
    <scope>NUCLEOTIDE SEQUENCE [LARGE SCALE GENOMIC DNA]</scope>
    <source>
        <strain evidence="9">OB3b</strain>
    </source>
</reference>
<dbReference type="Proteomes" id="UP000230709">
    <property type="component" value="Chromosome"/>
</dbReference>
<dbReference type="InterPro" id="IPR051692">
    <property type="entry name" value="OMP-like"/>
</dbReference>
<dbReference type="Pfam" id="PF13505">
    <property type="entry name" value="OMP_b-brl"/>
    <property type="match status" value="1"/>
</dbReference>
<comment type="similarity">
    <text evidence="5">Belongs to the Omp25/RopB family.</text>
</comment>
<dbReference type="EMBL" id="CP023737">
    <property type="protein sequence ID" value="ATQ66560.1"/>
    <property type="molecule type" value="Genomic_DNA"/>
</dbReference>
<dbReference type="Gene3D" id="2.40.160.20">
    <property type="match status" value="1"/>
</dbReference>
<feature type="domain" description="Outer membrane protein beta-barrel" evidence="7">
    <location>
        <begin position="30"/>
        <end position="242"/>
    </location>
</feature>
<feature type="signal peptide" evidence="6">
    <location>
        <begin position="1"/>
        <end position="23"/>
    </location>
</feature>
<organism evidence="8 9">
    <name type="scientific">Methylosinus trichosporium (strain ATCC 35070 / NCIMB 11131 / UNIQEM 75 / OB3b)</name>
    <dbReference type="NCBI Taxonomy" id="595536"/>
    <lineage>
        <taxon>Bacteria</taxon>
        <taxon>Pseudomonadati</taxon>
        <taxon>Pseudomonadota</taxon>
        <taxon>Alphaproteobacteria</taxon>
        <taxon>Hyphomicrobiales</taxon>
        <taxon>Methylocystaceae</taxon>
        <taxon>Methylosinus</taxon>
    </lineage>
</organism>
<feature type="chain" id="PRO_5013568420" evidence="6">
    <location>
        <begin position="24"/>
        <end position="284"/>
    </location>
</feature>
<keyword evidence="3" id="KW-0472">Membrane</keyword>
<comment type="subcellular location">
    <subcellularLocation>
        <location evidence="1">Cell outer membrane</location>
    </subcellularLocation>
</comment>
<evidence type="ECO:0000313" key="8">
    <source>
        <dbReference type="EMBL" id="ATQ66560.1"/>
    </source>
</evidence>
<evidence type="ECO:0000256" key="3">
    <source>
        <dbReference type="ARBA" id="ARBA00023136"/>
    </source>
</evidence>
<keyword evidence="4" id="KW-0998">Cell outer membrane</keyword>